<dbReference type="AlphaFoldDB" id="A0A0G4F574"/>
<evidence type="ECO:0000256" key="2">
    <source>
        <dbReference type="ARBA" id="ARBA00022771"/>
    </source>
</evidence>
<evidence type="ECO:0000313" key="7">
    <source>
        <dbReference type="EMBL" id="CEM06881.1"/>
    </source>
</evidence>
<keyword evidence="8" id="KW-1185">Reference proteome</keyword>
<sequence>MAYTPLLSEEDLATFRTSKCQRLTGGTGCDFGKDRCQYSHNIEWNRRRVFYHNKRDCIKYCQIKCNLVDVDFEKESIRANHCTKGNKCPYAHSAEEVFYHPLFYKTVDCVAYQRNSHCHRYYCPFIHGQAERRTGMRYKMYQKYHRNDGIDLPAIEGVILVESPQNEQYAPPPAGSQNSEGATGVQPPSSAPSHETPEQLREVLQALVQSPESRQHVLSQLRSLSEPQQRLLLQQLSEMRRWDTGATGESTGTGGQADFIWQPSASPLVPSLPYGPPPPVFASMRDAIAALDGLQSFLSQENPFVTTDEHTGATHVNTTEENLSLYQRLFFSVMQLSKTVLTMSQSPSSPMDGNSVPILLSPLDHRSLSLGQELHQALSFCSKWNSHQRTREDRVAVTGPSEFSLDLHDHGQSTYQAPSSLRSR</sequence>
<feature type="compositionally biased region" description="Polar residues" evidence="5">
    <location>
        <begin position="412"/>
        <end position="424"/>
    </location>
</feature>
<accession>A0A0G4F574</accession>
<dbReference type="Proteomes" id="UP000041254">
    <property type="component" value="Unassembled WGS sequence"/>
</dbReference>
<evidence type="ECO:0000256" key="1">
    <source>
        <dbReference type="ARBA" id="ARBA00022723"/>
    </source>
</evidence>
<evidence type="ECO:0000313" key="8">
    <source>
        <dbReference type="Proteomes" id="UP000041254"/>
    </source>
</evidence>
<feature type="zinc finger region" description="C3H1-type" evidence="4">
    <location>
        <begin position="59"/>
        <end position="95"/>
    </location>
</feature>
<keyword evidence="1 4" id="KW-0479">Metal-binding</keyword>
<feature type="zinc finger region" description="C3H1-type" evidence="4">
    <location>
        <begin position="14"/>
        <end position="43"/>
    </location>
</feature>
<dbReference type="PANTHER" id="PTHR14493">
    <property type="entry name" value="UNKEMPT FAMILY MEMBER"/>
    <property type="match status" value="1"/>
</dbReference>
<name>A0A0G4F574_VITBC</name>
<feature type="compositionally biased region" description="Polar residues" evidence="5">
    <location>
        <begin position="175"/>
        <end position="193"/>
    </location>
</feature>
<keyword evidence="2 4" id="KW-0863">Zinc-finger</keyword>
<keyword evidence="3 4" id="KW-0862">Zinc</keyword>
<dbReference type="PROSITE" id="PS50103">
    <property type="entry name" value="ZF_C3H1"/>
    <property type="match status" value="2"/>
</dbReference>
<dbReference type="EMBL" id="CDMY01000372">
    <property type="protein sequence ID" value="CEM06881.1"/>
    <property type="molecule type" value="Genomic_DNA"/>
</dbReference>
<dbReference type="GO" id="GO:0008270">
    <property type="term" value="F:zinc ion binding"/>
    <property type="evidence" value="ECO:0007669"/>
    <property type="project" value="UniProtKB-KW"/>
</dbReference>
<dbReference type="PhylomeDB" id="A0A0G4F574"/>
<dbReference type="InterPro" id="IPR000571">
    <property type="entry name" value="Znf_CCCH"/>
</dbReference>
<evidence type="ECO:0000256" key="3">
    <source>
        <dbReference type="ARBA" id="ARBA00022833"/>
    </source>
</evidence>
<dbReference type="Gene3D" id="4.10.1000.10">
    <property type="entry name" value="Zinc finger, CCCH-type"/>
    <property type="match status" value="1"/>
</dbReference>
<reference evidence="7 8" key="1">
    <citation type="submission" date="2014-11" db="EMBL/GenBank/DDBJ databases">
        <authorList>
            <person name="Zhu J."/>
            <person name="Qi W."/>
            <person name="Song R."/>
        </authorList>
    </citation>
    <scope>NUCLEOTIDE SEQUENCE [LARGE SCALE GENOMIC DNA]</scope>
</reference>
<proteinExistence type="predicted"/>
<dbReference type="SMART" id="SM00356">
    <property type="entry name" value="ZnF_C3H1"/>
    <property type="match status" value="3"/>
</dbReference>
<protein>
    <recommendedName>
        <fullName evidence="6">C3H1-type domain-containing protein</fullName>
    </recommendedName>
</protein>
<feature type="domain" description="C3H1-type" evidence="6">
    <location>
        <begin position="14"/>
        <end position="43"/>
    </location>
</feature>
<evidence type="ECO:0000259" key="6">
    <source>
        <dbReference type="PROSITE" id="PS50103"/>
    </source>
</evidence>
<dbReference type="InterPro" id="IPR045234">
    <property type="entry name" value="Unkempt-like"/>
</dbReference>
<organism evidence="7 8">
    <name type="scientific">Vitrella brassicaformis (strain CCMP3155)</name>
    <dbReference type="NCBI Taxonomy" id="1169540"/>
    <lineage>
        <taxon>Eukaryota</taxon>
        <taxon>Sar</taxon>
        <taxon>Alveolata</taxon>
        <taxon>Colpodellida</taxon>
        <taxon>Vitrellaceae</taxon>
        <taxon>Vitrella</taxon>
    </lineage>
</organism>
<gene>
    <name evidence="7" type="ORF">Vbra_1305</name>
</gene>
<evidence type="ECO:0000256" key="5">
    <source>
        <dbReference type="SAM" id="MobiDB-lite"/>
    </source>
</evidence>
<feature type="region of interest" description="Disordered" evidence="5">
    <location>
        <begin position="166"/>
        <end position="199"/>
    </location>
</feature>
<dbReference type="InParanoid" id="A0A0G4F574"/>
<feature type="region of interest" description="Disordered" evidence="5">
    <location>
        <begin position="402"/>
        <end position="424"/>
    </location>
</feature>
<dbReference type="PANTHER" id="PTHR14493:SF50">
    <property type="entry name" value="RING FINGER PROTEIN UNKEMPT"/>
    <property type="match status" value="1"/>
</dbReference>
<feature type="domain" description="C3H1-type" evidence="6">
    <location>
        <begin position="59"/>
        <end position="95"/>
    </location>
</feature>
<dbReference type="VEuPathDB" id="CryptoDB:Vbra_1305"/>
<evidence type="ECO:0000256" key="4">
    <source>
        <dbReference type="PROSITE-ProRule" id="PRU00723"/>
    </source>
</evidence>
<dbReference type="OrthoDB" id="20534at2759"/>